<evidence type="ECO:0000313" key="1">
    <source>
        <dbReference type="EMBL" id="MCC5600645.1"/>
    </source>
</evidence>
<proteinExistence type="predicted"/>
<organism evidence="1 2">
    <name type="scientific">Nostoc favosum CHAB5714</name>
    <dbReference type="NCBI Taxonomy" id="2780399"/>
    <lineage>
        <taxon>Bacteria</taxon>
        <taxon>Bacillati</taxon>
        <taxon>Cyanobacteriota</taxon>
        <taxon>Cyanophyceae</taxon>
        <taxon>Nostocales</taxon>
        <taxon>Nostocaceae</taxon>
        <taxon>Nostoc</taxon>
        <taxon>Nostoc favosum</taxon>
    </lineage>
</organism>
<protein>
    <submittedName>
        <fullName evidence="1">Uncharacterized protein</fullName>
    </submittedName>
</protein>
<dbReference type="RefSeq" id="WP_229485711.1">
    <property type="nucleotide sequence ID" value="NZ_JAIVFQ010000020.1"/>
</dbReference>
<sequence length="84" mass="9812">MHPISHRKDCVEEYLQDLYQHFGSQVDYIVVKNHYFSKQFRYYEGSKFQADIKKLNGLELVLGGLHNVTLPITLPQRQAYGLAL</sequence>
<dbReference type="EMBL" id="JAIVFQ010000020">
    <property type="protein sequence ID" value="MCC5600645.1"/>
    <property type="molecule type" value="Genomic_DNA"/>
</dbReference>
<comment type="caution">
    <text evidence="1">The sequence shown here is derived from an EMBL/GenBank/DDBJ whole genome shotgun (WGS) entry which is preliminary data.</text>
</comment>
<reference evidence="1 2" key="1">
    <citation type="journal article" date="2021" name="Microorganisms">
        <title>Genome Evolution of Filamentous Cyanobacterium Nostoc Species: From Facultative Symbiosis to Free Living.</title>
        <authorList>
            <person name="Huo D."/>
            <person name="Li H."/>
            <person name="Cai F."/>
            <person name="Guo X."/>
            <person name="Qiao Z."/>
            <person name="Wang W."/>
            <person name="Yu G."/>
            <person name="Li R."/>
        </authorList>
    </citation>
    <scope>NUCLEOTIDE SEQUENCE [LARGE SCALE GENOMIC DNA]</scope>
    <source>
        <strain evidence="1 2">CHAB 5714</strain>
    </source>
</reference>
<keyword evidence="2" id="KW-1185">Reference proteome</keyword>
<name>A0ABS8I986_9NOSO</name>
<accession>A0ABS8I986</accession>
<evidence type="ECO:0000313" key="2">
    <source>
        <dbReference type="Proteomes" id="UP001199525"/>
    </source>
</evidence>
<gene>
    <name evidence="1" type="ORF">LC586_15790</name>
</gene>
<dbReference type="Proteomes" id="UP001199525">
    <property type="component" value="Unassembled WGS sequence"/>
</dbReference>